<organism evidence="1 2">
    <name type="scientific">Candidatus Bacteroides pullicola</name>
    <dbReference type="NCBI Taxonomy" id="2838475"/>
    <lineage>
        <taxon>Bacteria</taxon>
        <taxon>Pseudomonadati</taxon>
        <taxon>Bacteroidota</taxon>
        <taxon>Bacteroidia</taxon>
        <taxon>Bacteroidales</taxon>
        <taxon>Bacteroidaceae</taxon>
        <taxon>Bacteroides</taxon>
    </lineage>
</organism>
<evidence type="ECO:0000313" key="2">
    <source>
        <dbReference type="Proteomes" id="UP000886851"/>
    </source>
</evidence>
<sequence length="170" mass="19189">MEKDFSCISEIREIRRMKSVLSERETRLSRPMLCDYAMIPTLYAWFNDIMDGDEGGQPGKAYARMKFIFIILFLYAPGALAGGKMPDGLRAAIARTIPGISPCVISNNKKTSTSYYDVYNRYKEEIRGIYDKLVRRIKDCAKSEQPGACSGKGGDGCSQAKDYPYLWGDY</sequence>
<comment type="caution">
    <text evidence="1">The sequence shown here is derived from an EMBL/GenBank/DDBJ whole genome shotgun (WGS) entry which is preliminary data.</text>
</comment>
<proteinExistence type="predicted"/>
<reference evidence="1" key="2">
    <citation type="submission" date="2021-04" db="EMBL/GenBank/DDBJ databases">
        <authorList>
            <person name="Gilroy R."/>
        </authorList>
    </citation>
    <scope>NUCLEOTIDE SEQUENCE</scope>
    <source>
        <strain evidence="1">Gambia2-208</strain>
    </source>
</reference>
<dbReference type="EMBL" id="DXCV01000039">
    <property type="protein sequence ID" value="HIY88228.1"/>
    <property type="molecule type" value="Genomic_DNA"/>
</dbReference>
<dbReference type="AlphaFoldDB" id="A0A9D1ZHX6"/>
<name>A0A9D1ZHX6_9BACE</name>
<evidence type="ECO:0000313" key="1">
    <source>
        <dbReference type="EMBL" id="HIY88228.1"/>
    </source>
</evidence>
<accession>A0A9D1ZHX6</accession>
<protein>
    <submittedName>
        <fullName evidence="1">Uncharacterized protein</fullName>
    </submittedName>
</protein>
<reference evidence="1" key="1">
    <citation type="journal article" date="2021" name="PeerJ">
        <title>Extensive microbial diversity within the chicken gut microbiome revealed by metagenomics and culture.</title>
        <authorList>
            <person name="Gilroy R."/>
            <person name="Ravi A."/>
            <person name="Getino M."/>
            <person name="Pursley I."/>
            <person name="Horton D.L."/>
            <person name="Alikhan N.F."/>
            <person name="Baker D."/>
            <person name="Gharbi K."/>
            <person name="Hall N."/>
            <person name="Watson M."/>
            <person name="Adriaenssens E.M."/>
            <person name="Foster-Nyarko E."/>
            <person name="Jarju S."/>
            <person name="Secka A."/>
            <person name="Antonio M."/>
            <person name="Oren A."/>
            <person name="Chaudhuri R.R."/>
            <person name="La Ragione R."/>
            <person name="Hildebrand F."/>
            <person name="Pallen M.J."/>
        </authorList>
    </citation>
    <scope>NUCLEOTIDE SEQUENCE</scope>
    <source>
        <strain evidence="1">Gambia2-208</strain>
    </source>
</reference>
<dbReference type="Proteomes" id="UP000886851">
    <property type="component" value="Unassembled WGS sequence"/>
</dbReference>
<gene>
    <name evidence="1" type="ORF">H9824_05940</name>
</gene>